<proteinExistence type="predicted"/>
<name>A0A6J7KFT2_9ZZZZ</name>
<accession>A0A6J7KFT2</accession>
<dbReference type="AlphaFoldDB" id="A0A6J7KFT2"/>
<dbReference type="PANTHER" id="PTHR40050:SF1">
    <property type="entry name" value="INNER SPORE COAT PROTEIN H"/>
    <property type="match status" value="1"/>
</dbReference>
<dbReference type="EMBL" id="CAFBNO010000019">
    <property type="protein sequence ID" value="CAB4953723.1"/>
    <property type="molecule type" value="Genomic_DNA"/>
</dbReference>
<gene>
    <name evidence="1" type="ORF">UFOPK3837_00601</name>
</gene>
<protein>
    <submittedName>
        <fullName evidence="1">Unannotated protein</fullName>
    </submittedName>
</protein>
<dbReference type="InterPro" id="IPR014867">
    <property type="entry name" value="Spore_coat_CotH_CotH2/3/7"/>
</dbReference>
<evidence type="ECO:0000313" key="1">
    <source>
        <dbReference type="EMBL" id="CAB4953723.1"/>
    </source>
</evidence>
<organism evidence="1">
    <name type="scientific">freshwater metagenome</name>
    <dbReference type="NCBI Taxonomy" id="449393"/>
    <lineage>
        <taxon>unclassified sequences</taxon>
        <taxon>metagenomes</taxon>
        <taxon>ecological metagenomes</taxon>
    </lineage>
</organism>
<dbReference type="Pfam" id="PF08757">
    <property type="entry name" value="CotH"/>
    <property type="match status" value="1"/>
</dbReference>
<dbReference type="PANTHER" id="PTHR40050">
    <property type="entry name" value="INNER SPORE COAT PROTEIN H"/>
    <property type="match status" value="1"/>
</dbReference>
<sequence length="429" mass="47380">MNTNGLRVASRLLSVVLLVTSGLLAGTSAQAAAFTQADLYDSTKISSIAFSIPTASVSSLNSRATAKNYTAASVTFTAGGYTMGPIQIGLRLKGSTSLELLNQTPSFKVKFNWSALKGQRFLGLKDMTLNAMTQDGSKLHEFAAYKLFNAMNVPAPRTGWASVKVNGVDRGIYVNIETYDDIFMSNRFTDTSLHLYEGLGLNDFKPGNASGTKNTGQFLVKEGWGAAPNKNDLQALINVAGNSNAATWWTQLATVSDRSELIRMWAVENFVGQWDGYSGPIINNYFLRSNIDGKFVMMPWGTDQTFGENRQTDYITKPIFGDDYFFEMDKAAVGYPWSMQVQHVKTMNRGMMFRMCLVYKPCKTEYLTDLKLVSAKATTIKLVTAMKSASTLIAPYTNSAIKKEQVRTQNWVAKQQLKVAALLKLNKIR</sequence>
<reference evidence="1" key="1">
    <citation type="submission" date="2020-05" db="EMBL/GenBank/DDBJ databases">
        <authorList>
            <person name="Chiriac C."/>
            <person name="Salcher M."/>
            <person name="Ghai R."/>
            <person name="Kavagutti S V."/>
        </authorList>
    </citation>
    <scope>NUCLEOTIDE SEQUENCE</scope>
</reference>